<organism evidence="1 2">
    <name type="scientific">Brevundimonas staleyi</name>
    <dbReference type="NCBI Taxonomy" id="74326"/>
    <lineage>
        <taxon>Bacteria</taxon>
        <taxon>Pseudomonadati</taxon>
        <taxon>Pseudomonadota</taxon>
        <taxon>Alphaproteobacteria</taxon>
        <taxon>Caulobacterales</taxon>
        <taxon>Caulobacteraceae</taxon>
        <taxon>Brevundimonas</taxon>
    </lineage>
</organism>
<evidence type="ECO:0000313" key="1">
    <source>
        <dbReference type="EMBL" id="MFC5344251.1"/>
    </source>
</evidence>
<sequence length="146" mass="14647">MRLPLLALTVFGLAACSNGGEAPPAEAPPPAAPAVLGGVDLGQPVRAIGTEPFWGVEITPEHLAYTAVDHPGLTATNPGPTIQGTTAVYAAAGADGTTLVVTLIATECSDGMSDRIYPLTARVELGSQKLNGCAASVAFLNSQPAP</sequence>
<accession>A0ABW0FSS4</accession>
<comment type="caution">
    <text evidence="1">The sequence shown here is derived from an EMBL/GenBank/DDBJ whole genome shotgun (WGS) entry which is preliminary data.</text>
</comment>
<reference evidence="2" key="1">
    <citation type="journal article" date="2019" name="Int. J. Syst. Evol. Microbiol.">
        <title>The Global Catalogue of Microorganisms (GCM) 10K type strain sequencing project: providing services to taxonomists for standard genome sequencing and annotation.</title>
        <authorList>
            <consortium name="The Broad Institute Genomics Platform"/>
            <consortium name="The Broad Institute Genome Sequencing Center for Infectious Disease"/>
            <person name="Wu L."/>
            <person name="Ma J."/>
        </authorList>
    </citation>
    <scope>NUCLEOTIDE SEQUENCE [LARGE SCALE GENOMIC DNA]</scope>
    <source>
        <strain evidence="2">JCM 12125</strain>
    </source>
</reference>
<gene>
    <name evidence="1" type="ORF">ACFPIE_10015</name>
</gene>
<evidence type="ECO:0000313" key="2">
    <source>
        <dbReference type="Proteomes" id="UP001596152"/>
    </source>
</evidence>
<name>A0ABW0FSS4_9CAUL</name>
<dbReference type="EMBL" id="JBHSLF010000019">
    <property type="protein sequence ID" value="MFC5344251.1"/>
    <property type="molecule type" value="Genomic_DNA"/>
</dbReference>
<dbReference type="Proteomes" id="UP001596152">
    <property type="component" value="Unassembled WGS sequence"/>
</dbReference>
<dbReference type="RefSeq" id="WP_374037570.1">
    <property type="nucleotide sequence ID" value="NZ_CP169082.1"/>
</dbReference>
<dbReference type="PROSITE" id="PS51257">
    <property type="entry name" value="PROKAR_LIPOPROTEIN"/>
    <property type="match status" value="1"/>
</dbReference>
<keyword evidence="2" id="KW-1185">Reference proteome</keyword>
<protein>
    <submittedName>
        <fullName evidence="1">COG3650 family protein</fullName>
    </submittedName>
</protein>
<proteinExistence type="predicted"/>